<proteinExistence type="inferred from homology"/>
<dbReference type="CDD" id="cd02440">
    <property type="entry name" value="AdoMet_MTases"/>
    <property type="match status" value="1"/>
</dbReference>
<keyword evidence="4 11" id="KW-0808">Transferase</keyword>
<dbReference type="EMBL" id="JAPTSV010000003">
    <property type="protein sequence ID" value="KAJ1529599.1"/>
    <property type="molecule type" value="Genomic_DNA"/>
</dbReference>
<evidence type="ECO:0000256" key="1">
    <source>
        <dbReference type="ARBA" id="ARBA00004173"/>
    </source>
</evidence>
<evidence type="ECO:0000256" key="7">
    <source>
        <dbReference type="ARBA" id="ARBA00022946"/>
    </source>
</evidence>
<evidence type="ECO:0000256" key="9">
    <source>
        <dbReference type="ARBA" id="ARBA00023128"/>
    </source>
</evidence>
<dbReference type="InterPro" id="IPR001737">
    <property type="entry name" value="KsgA/Erm"/>
</dbReference>
<feature type="binding site" evidence="11">
    <location>
        <position position="97"/>
    </location>
    <ligand>
        <name>S-adenosyl-L-methionine</name>
        <dbReference type="ChEBI" id="CHEBI:59789"/>
    </ligand>
</feature>
<evidence type="ECO:0000259" key="13">
    <source>
        <dbReference type="SMART" id="SM00650"/>
    </source>
</evidence>
<dbReference type="GO" id="GO:0005759">
    <property type="term" value="C:mitochondrial matrix"/>
    <property type="evidence" value="ECO:0007669"/>
    <property type="project" value="TreeGrafter"/>
</dbReference>
<dbReference type="GO" id="GO:0000179">
    <property type="term" value="F:rRNA (adenine-N6,N6-)-dimethyltransferase activity"/>
    <property type="evidence" value="ECO:0007669"/>
    <property type="project" value="UniProtKB-UniRule"/>
</dbReference>
<feature type="binding site" evidence="11">
    <location>
        <position position="48"/>
    </location>
    <ligand>
        <name>S-adenosyl-L-methionine</name>
        <dbReference type="ChEBI" id="CHEBI:59789"/>
    </ligand>
</feature>
<dbReference type="EC" id="2.1.1.-" evidence="12"/>
<dbReference type="PANTHER" id="PTHR11727">
    <property type="entry name" value="DIMETHYLADENOSINE TRANSFERASE"/>
    <property type="match status" value="1"/>
</dbReference>
<evidence type="ECO:0000256" key="4">
    <source>
        <dbReference type="ARBA" id="ARBA00022679"/>
    </source>
</evidence>
<evidence type="ECO:0000256" key="2">
    <source>
        <dbReference type="ARBA" id="ARBA00022552"/>
    </source>
</evidence>
<keyword evidence="7" id="KW-0809">Transit peptide</keyword>
<keyword evidence="5 11" id="KW-0949">S-adenosyl-L-methionine</keyword>
<gene>
    <name evidence="14" type="ORF">ONE63_006368</name>
</gene>
<evidence type="ECO:0000256" key="11">
    <source>
        <dbReference type="PROSITE-ProRule" id="PRU01026"/>
    </source>
</evidence>
<evidence type="ECO:0000256" key="6">
    <source>
        <dbReference type="ARBA" id="ARBA00022884"/>
    </source>
</evidence>
<dbReference type="Gene3D" id="3.40.50.150">
    <property type="entry name" value="Vaccinia Virus protein VP39"/>
    <property type="match status" value="1"/>
</dbReference>
<dbReference type="SMART" id="SM00650">
    <property type="entry name" value="rADc"/>
    <property type="match status" value="1"/>
</dbReference>
<evidence type="ECO:0000256" key="10">
    <source>
        <dbReference type="ARBA" id="ARBA00023163"/>
    </source>
</evidence>
<evidence type="ECO:0000256" key="5">
    <source>
        <dbReference type="ARBA" id="ARBA00022691"/>
    </source>
</evidence>
<feature type="binding site" evidence="11">
    <location>
        <position position="50"/>
    </location>
    <ligand>
        <name>S-adenosyl-L-methionine</name>
        <dbReference type="ChEBI" id="CHEBI:59789"/>
    </ligand>
</feature>
<dbReference type="SUPFAM" id="SSF53335">
    <property type="entry name" value="S-adenosyl-L-methionine-dependent methyltransferases"/>
    <property type="match status" value="1"/>
</dbReference>
<dbReference type="PROSITE" id="PS51689">
    <property type="entry name" value="SAM_RNA_A_N6_MT"/>
    <property type="match status" value="1"/>
</dbReference>
<keyword evidence="2 12" id="KW-0698">rRNA processing</keyword>
<dbReference type="AlphaFoldDB" id="A0AAV7Y0J8"/>
<comment type="caution">
    <text evidence="14">The sequence shown here is derived from an EMBL/GenBank/DDBJ whole genome shotgun (WGS) entry which is preliminary data.</text>
</comment>
<protein>
    <recommendedName>
        <fullName evidence="12">rRNA adenine N(6)-methyltransferase</fullName>
        <ecNumber evidence="12">2.1.1.-</ecNumber>
    </recommendedName>
</protein>
<evidence type="ECO:0000256" key="12">
    <source>
        <dbReference type="RuleBase" id="RU362106"/>
    </source>
</evidence>
<dbReference type="InterPro" id="IPR011530">
    <property type="entry name" value="rRNA_adenine_dimethylase"/>
</dbReference>
<dbReference type="InterPro" id="IPR029063">
    <property type="entry name" value="SAM-dependent_MTases_sf"/>
</dbReference>
<dbReference type="NCBIfam" id="TIGR00755">
    <property type="entry name" value="ksgA"/>
    <property type="match status" value="1"/>
</dbReference>
<dbReference type="Gene3D" id="1.10.8.100">
    <property type="entry name" value="Ribosomal RNA adenine dimethylase-like, domain 2"/>
    <property type="match status" value="1"/>
</dbReference>
<name>A0AAV7Y0J8_9NEOP</name>
<reference evidence="14" key="1">
    <citation type="submission" date="2022-12" db="EMBL/GenBank/DDBJ databases">
        <title>Chromosome-level genome assembly of the bean flower thrips Megalurothrips usitatus.</title>
        <authorList>
            <person name="Ma L."/>
            <person name="Liu Q."/>
            <person name="Li H."/>
            <person name="Cai W."/>
        </authorList>
    </citation>
    <scope>NUCLEOTIDE SEQUENCE</scope>
    <source>
        <strain evidence="14">Cailab_2022a</strain>
    </source>
</reference>
<keyword evidence="6 11" id="KW-0694">RNA-binding</keyword>
<dbReference type="Pfam" id="PF00398">
    <property type="entry name" value="RrnaAD"/>
    <property type="match status" value="1"/>
</dbReference>
<evidence type="ECO:0000313" key="14">
    <source>
        <dbReference type="EMBL" id="KAJ1529599.1"/>
    </source>
</evidence>
<evidence type="ECO:0000256" key="8">
    <source>
        <dbReference type="ARBA" id="ARBA00023015"/>
    </source>
</evidence>
<keyword evidence="8" id="KW-0805">Transcription regulation</keyword>
<evidence type="ECO:0000256" key="3">
    <source>
        <dbReference type="ARBA" id="ARBA00022603"/>
    </source>
</evidence>
<feature type="binding site" evidence="11">
    <location>
        <position position="153"/>
    </location>
    <ligand>
        <name>S-adenosyl-L-methionine</name>
        <dbReference type="ChEBI" id="CHEBI:59789"/>
    </ligand>
</feature>
<organism evidence="14 15">
    <name type="scientific">Megalurothrips usitatus</name>
    <name type="common">bean blossom thrips</name>
    <dbReference type="NCBI Taxonomy" id="439358"/>
    <lineage>
        <taxon>Eukaryota</taxon>
        <taxon>Metazoa</taxon>
        <taxon>Ecdysozoa</taxon>
        <taxon>Arthropoda</taxon>
        <taxon>Hexapoda</taxon>
        <taxon>Insecta</taxon>
        <taxon>Pterygota</taxon>
        <taxon>Neoptera</taxon>
        <taxon>Paraneoptera</taxon>
        <taxon>Thysanoptera</taxon>
        <taxon>Terebrantia</taxon>
        <taxon>Thripoidea</taxon>
        <taxon>Thripidae</taxon>
        <taxon>Megalurothrips</taxon>
    </lineage>
</organism>
<feature type="domain" description="Ribosomal RNA adenine methylase transferase N-terminal" evidence="13">
    <location>
        <begin position="55"/>
        <end position="246"/>
    </location>
</feature>
<keyword evidence="9" id="KW-0496">Mitochondrion</keyword>
<evidence type="ECO:0000313" key="15">
    <source>
        <dbReference type="Proteomes" id="UP001075354"/>
    </source>
</evidence>
<keyword evidence="15" id="KW-1185">Reference proteome</keyword>
<dbReference type="FunFam" id="3.40.50.150:FF:000109">
    <property type="entry name" value="rRNA adenine N(6)-methyltransferase"/>
    <property type="match status" value="1"/>
</dbReference>
<keyword evidence="10" id="KW-0804">Transcription</keyword>
<dbReference type="InterPro" id="IPR023165">
    <property type="entry name" value="rRNA_Ade_diMease-like_C"/>
</dbReference>
<sequence length="350" mass="40218">MSHSALQSVKRFTQIKANVPGLRLPPLPTPRDLLNLYRLQARKQLSQNFLLDSRITDKIAKAAGNIQGGDVCEVGPGPGSITRSILKRDPGRVLVIEKDHRFLPFLEILREATQERLHIILGDVLALEMSKMFREELRMQWEDRCPNIHLIGNLPFSVSTPLIIRWLKDISLKRNAWSYGRVRMTLTFQKEVAERLVADINTKQRNRLSVMCQNWCDAKHVSTIPGSAFVPPPDVDVGVVTLRPKIEPVIEEDFDLVDKVTRQMTIFRQKRCIRCAGTLFPAYQRDDLSNRLLHLAEVNPDTRPYQLTLDEFRRLVLAFKHLCQENPKLHKLVVHATNYLERIKLLACSV</sequence>
<dbReference type="Proteomes" id="UP001075354">
    <property type="component" value="Chromosome 3"/>
</dbReference>
<dbReference type="PANTHER" id="PTHR11727:SF17">
    <property type="entry name" value="DIMETHYLADENOSINE TRANSFERASE 1, MITOCHONDRIAL"/>
    <property type="match status" value="1"/>
</dbReference>
<comment type="subcellular location">
    <subcellularLocation>
        <location evidence="1">Mitochondrion</location>
    </subcellularLocation>
</comment>
<feature type="binding site" evidence="11">
    <location>
        <position position="123"/>
    </location>
    <ligand>
        <name>S-adenosyl-L-methionine</name>
        <dbReference type="ChEBI" id="CHEBI:59789"/>
    </ligand>
</feature>
<comment type="similarity">
    <text evidence="11 12">Belongs to the class I-like SAM-binding methyltransferase superfamily. rRNA adenine N(6)-methyltransferase family.</text>
</comment>
<dbReference type="GO" id="GO:0003723">
    <property type="term" value="F:RNA binding"/>
    <property type="evidence" value="ECO:0007669"/>
    <property type="project" value="UniProtKB-UniRule"/>
</dbReference>
<accession>A0AAV7Y0J8</accession>
<dbReference type="InterPro" id="IPR020598">
    <property type="entry name" value="rRNA_Ade_methylase_Trfase_N"/>
</dbReference>
<dbReference type="GO" id="GO:0034246">
    <property type="term" value="F:mitochondrial transcription factor activity"/>
    <property type="evidence" value="ECO:0007669"/>
    <property type="project" value="TreeGrafter"/>
</dbReference>
<feature type="binding site" evidence="11">
    <location>
        <position position="75"/>
    </location>
    <ligand>
        <name>S-adenosyl-L-methionine</name>
        <dbReference type="ChEBI" id="CHEBI:59789"/>
    </ligand>
</feature>
<keyword evidence="3 11" id="KW-0489">Methyltransferase</keyword>
<dbReference type="GO" id="GO:0006391">
    <property type="term" value="P:transcription initiation at mitochondrial promoter"/>
    <property type="evidence" value="ECO:0007669"/>
    <property type="project" value="TreeGrafter"/>
</dbReference>